<name>A0A8S3V4Q8_MYTED</name>
<feature type="region of interest" description="Disordered" evidence="1">
    <location>
        <begin position="146"/>
        <end position="182"/>
    </location>
</feature>
<feature type="compositionally biased region" description="Polar residues" evidence="1">
    <location>
        <begin position="146"/>
        <end position="159"/>
    </location>
</feature>
<feature type="compositionally biased region" description="Low complexity" evidence="1">
    <location>
        <begin position="160"/>
        <end position="177"/>
    </location>
</feature>
<organism evidence="2 3">
    <name type="scientific">Mytilus edulis</name>
    <name type="common">Blue mussel</name>
    <dbReference type="NCBI Taxonomy" id="6550"/>
    <lineage>
        <taxon>Eukaryota</taxon>
        <taxon>Metazoa</taxon>
        <taxon>Spiralia</taxon>
        <taxon>Lophotrochozoa</taxon>
        <taxon>Mollusca</taxon>
        <taxon>Bivalvia</taxon>
        <taxon>Autobranchia</taxon>
        <taxon>Pteriomorphia</taxon>
        <taxon>Mytilida</taxon>
        <taxon>Mytiloidea</taxon>
        <taxon>Mytilidae</taxon>
        <taxon>Mytilinae</taxon>
        <taxon>Mytilus</taxon>
    </lineage>
</organism>
<dbReference type="EMBL" id="CAJPWZ010003126">
    <property type="protein sequence ID" value="CAG2252617.1"/>
    <property type="molecule type" value="Genomic_DNA"/>
</dbReference>
<comment type="caution">
    <text evidence="2">The sequence shown here is derived from an EMBL/GenBank/DDBJ whole genome shotgun (WGS) entry which is preliminary data.</text>
</comment>
<dbReference type="AlphaFoldDB" id="A0A8S3V4Q8"/>
<reference evidence="2" key="1">
    <citation type="submission" date="2021-03" db="EMBL/GenBank/DDBJ databases">
        <authorList>
            <person name="Bekaert M."/>
        </authorList>
    </citation>
    <scope>NUCLEOTIDE SEQUENCE</scope>
</reference>
<evidence type="ECO:0000256" key="1">
    <source>
        <dbReference type="SAM" id="MobiDB-lite"/>
    </source>
</evidence>
<gene>
    <name evidence="2" type="ORF">MEDL_64201</name>
</gene>
<sequence>MDCNCYVSLWIFWIDRQIAVGKGTRIGTEIFPQLTYSSTTDIIVGDVYISSVNPVYWLFDFPTNATSACTTHGLNPATTNPMNTTSTGFNPTTINTKHTTLPGLNPTTISTIETRTRRVHPTSNNTTSTTIPGFRLTSMIISETTTSGFSQEPKSTNAPTKTTRPGYNPTTTSTTETSPAFNPTIIGSPETTTPGFDPTSVGTIFARATTTSGTTKNIETTSTKMPCICSCNNLTLTEDELNTRFNC</sequence>
<keyword evidence="3" id="KW-1185">Reference proteome</keyword>
<proteinExistence type="predicted"/>
<evidence type="ECO:0000313" key="3">
    <source>
        <dbReference type="Proteomes" id="UP000683360"/>
    </source>
</evidence>
<accession>A0A8S3V4Q8</accession>
<evidence type="ECO:0000313" key="2">
    <source>
        <dbReference type="EMBL" id="CAG2252617.1"/>
    </source>
</evidence>
<protein>
    <submittedName>
        <fullName evidence="2">Uncharacterized protein</fullName>
    </submittedName>
</protein>
<dbReference type="Proteomes" id="UP000683360">
    <property type="component" value="Unassembled WGS sequence"/>
</dbReference>